<dbReference type="GO" id="GO:0005543">
    <property type="term" value="F:phospholipid binding"/>
    <property type="evidence" value="ECO:0007669"/>
    <property type="project" value="TreeGrafter"/>
</dbReference>
<evidence type="ECO:0000256" key="4">
    <source>
        <dbReference type="ARBA" id="ARBA00022553"/>
    </source>
</evidence>
<dbReference type="GO" id="GO:0006897">
    <property type="term" value="P:endocytosis"/>
    <property type="evidence" value="ECO:0007669"/>
    <property type="project" value="TreeGrafter"/>
</dbReference>
<feature type="compositionally biased region" description="Low complexity" evidence="6">
    <location>
        <begin position="256"/>
        <end position="286"/>
    </location>
</feature>
<dbReference type="GO" id="GO:0030276">
    <property type="term" value="F:clathrin binding"/>
    <property type="evidence" value="ECO:0007669"/>
    <property type="project" value="TreeGrafter"/>
</dbReference>
<feature type="non-terminal residue" evidence="8">
    <location>
        <position position="1"/>
    </location>
</feature>
<evidence type="ECO:0000256" key="3">
    <source>
        <dbReference type="ARBA" id="ARBA00022490"/>
    </source>
</evidence>
<keyword evidence="9" id="KW-1185">Reference proteome</keyword>
<dbReference type="Pfam" id="PF01417">
    <property type="entry name" value="ENTH"/>
    <property type="match status" value="1"/>
</dbReference>
<sequence length="411" mass="46865">ALLVLDYCLHVGSENVVLYAKENIYVIRTLKEFQHIDDAGKDVGFNVRQKAKDITSLLMDEQRLKEERRSRHHMQDRMAGVGDYMNDVMFKGRNNDEVDVYRNPGYLDEDRDLKKAIEESKRLAEQESRRRGEGSDEDLQRAIRESEQEARELERKRREKLDNENQSNLFAQQSFDSLMNPYQQQQQFAQPTGMSFAEPIQHRHNPYQNNSQGFNASHLQAQMTGFQQIQTTAFQQPQATGFQQPQMTGFQQPQMTGFQQPQMTGYSSNPFGQSTSSSSFGTSNSQTMQASPSTPSNYSKLNAMLQNRDDGMDTFGNTGNLRIPYGTGFAATGALVSQNNNNSFSQPFAQQPSRNPFGNTTQPQQGQAQQKSMFEMMQQPQQQQMTGFPQMTGMQQQQQQQPQFTGQPSFL</sequence>
<feature type="region of interest" description="Disordered" evidence="6">
    <location>
        <begin position="340"/>
        <end position="411"/>
    </location>
</feature>
<evidence type="ECO:0000256" key="6">
    <source>
        <dbReference type="SAM" id="MobiDB-lite"/>
    </source>
</evidence>
<dbReference type="InterPro" id="IPR003903">
    <property type="entry name" value="UIM_dom"/>
</dbReference>
<dbReference type="OrthoDB" id="4033880at2759"/>
<evidence type="ECO:0000313" key="9">
    <source>
        <dbReference type="Proteomes" id="UP000253551"/>
    </source>
</evidence>
<accession>A0A367KET0</accession>
<dbReference type="PROSITE" id="PS50330">
    <property type="entry name" value="UIM"/>
    <property type="match status" value="1"/>
</dbReference>
<dbReference type="EMBL" id="PJQM01001821">
    <property type="protein sequence ID" value="RCI00620.1"/>
    <property type="molecule type" value="Genomic_DNA"/>
</dbReference>
<evidence type="ECO:0000256" key="1">
    <source>
        <dbReference type="ARBA" id="ARBA00004496"/>
    </source>
</evidence>
<name>A0A367KET0_RHIST</name>
<dbReference type="GO" id="GO:0005886">
    <property type="term" value="C:plasma membrane"/>
    <property type="evidence" value="ECO:0007669"/>
    <property type="project" value="TreeGrafter"/>
</dbReference>
<feature type="domain" description="ENTH" evidence="7">
    <location>
        <begin position="1"/>
        <end position="68"/>
    </location>
</feature>
<dbReference type="PANTHER" id="PTHR12276">
    <property type="entry name" value="EPSIN/ENT-RELATED"/>
    <property type="match status" value="1"/>
</dbReference>
<organism evidence="8 9">
    <name type="scientific">Rhizopus stolonifer</name>
    <name type="common">Rhizopus nigricans</name>
    <dbReference type="NCBI Taxonomy" id="4846"/>
    <lineage>
        <taxon>Eukaryota</taxon>
        <taxon>Fungi</taxon>
        <taxon>Fungi incertae sedis</taxon>
        <taxon>Mucoromycota</taxon>
        <taxon>Mucoromycotina</taxon>
        <taxon>Mucoromycetes</taxon>
        <taxon>Mucorales</taxon>
        <taxon>Mucorineae</taxon>
        <taxon>Rhizopodaceae</taxon>
        <taxon>Rhizopus</taxon>
    </lineage>
</organism>
<feature type="region of interest" description="Disordered" evidence="6">
    <location>
        <begin position="256"/>
        <end position="300"/>
    </location>
</feature>
<reference evidence="8 9" key="1">
    <citation type="journal article" date="2018" name="G3 (Bethesda)">
        <title>Phylogenetic and Phylogenomic Definition of Rhizopus Species.</title>
        <authorList>
            <person name="Gryganskyi A.P."/>
            <person name="Golan J."/>
            <person name="Dolatabadi S."/>
            <person name="Mondo S."/>
            <person name="Robb S."/>
            <person name="Idnurm A."/>
            <person name="Muszewska A."/>
            <person name="Steczkiewicz K."/>
            <person name="Masonjones S."/>
            <person name="Liao H.L."/>
            <person name="Gajdeczka M.T."/>
            <person name="Anike F."/>
            <person name="Vuek A."/>
            <person name="Anishchenko I.M."/>
            <person name="Voigt K."/>
            <person name="de Hoog G.S."/>
            <person name="Smith M.E."/>
            <person name="Heitman J."/>
            <person name="Vilgalys R."/>
            <person name="Stajich J.E."/>
        </authorList>
    </citation>
    <scope>NUCLEOTIDE SEQUENCE [LARGE SCALE GENOMIC DNA]</scope>
    <source>
        <strain evidence="8 9">LSU 92-RS-03</strain>
    </source>
</reference>
<evidence type="ECO:0000256" key="5">
    <source>
        <dbReference type="ARBA" id="ARBA00023121"/>
    </source>
</evidence>
<dbReference type="InterPro" id="IPR013809">
    <property type="entry name" value="ENTH"/>
</dbReference>
<evidence type="ECO:0000259" key="7">
    <source>
        <dbReference type="PROSITE" id="PS50942"/>
    </source>
</evidence>
<feature type="compositionally biased region" description="Polar residues" evidence="6">
    <location>
        <begin position="352"/>
        <end position="361"/>
    </location>
</feature>
<evidence type="ECO:0000256" key="2">
    <source>
        <dbReference type="ARBA" id="ARBA00010130"/>
    </source>
</evidence>
<feature type="compositionally biased region" description="Polar residues" evidence="6">
    <location>
        <begin position="287"/>
        <end position="300"/>
    </location>
</feature>
<feature type="region of interest" description="Disordered" evidence="6">
    <location>
        <begin position="122"/>
        <end position="167"/>
    </location>
</feature>
<dbReference type="Gene3D" id="1.25.40.90">
    <property type="match status" value="1"/>
</dbReference>
<dbReference type="SMART" id="SM00726">
    <property type="entry name" value="UIM"/>
    <property type="match status" value="2"/>
</dbReference>
<feature type="compositionally biased region" description="Low complexity" evidence="6">
    <location>
        <begin position="340"/>
        <end position="351"/>
    </location>
</feature>
<dbReference type="AlphaFoldDB" id="A0A367KET0"/>
<protein>
    <recommendedName>
        <fullName evidence="7">ENTH domain-containing protein</fullName>
    </recommendedName>
</protein>
<keyword evidence="5" id="KW-0446">Lipid-binding</keyword>
<dbReference type="GO" id="GO:0007015">
    <property type="term" value="P:actin filament organization"/>
    <property type="evidence" value="ECO:0007669"/>
    <property type="project" value="TreeGrafter"/>
</dbReference>
<dbReference type="Proteomes" id="UP000253551">
    <property type="component" value="Unassembled WGS sequence"/>
</dbReference>
<dbReference type="GO" id="GO:0030125">
    <property type="term" value="C:clathrin vesicle coat"/>
    <property type="evidence" value="ECO:0007669"/>
    <property type="project" value="TreeGrafter"/>
</dbReference>
<dbReference type="PROSITE" id="PS50942">
    <property type="entry name" value="ENTH"/>
    <property type="match status" value="1"/>
</dbReference>
<dbReference type="SUPFAM" id="SSF48464">
    <property type="entry name" value="ENTH/VHS domain"/>
    <property type="match status" value="1"/>
</dbReference>
<dbReference type="STRING" id="4846.A0A367KET0"/>
<dbReference type="PANTHER" id="PTHR12276:SF110">
    <property type="entry name" value="EPSIN-1-RELATED"/>
    <property type="match status" value="1"/>
</dbReference>
<evidence type="ECO:0000313" key="8">
    <source>
        <dbReference type="EMBL" id="RCI00620.1"/>
    </source>
</evidence>
<dbReference type="GO" id="GO:0005768">
    <property type="term" value="C:endosome"/>
    <property type="evidence" value="ECO:0007669"/>
    <property type="project" value="TreeGrafter"/>
</dbReference>
<keyword evidence="3" id="KW-0963">Cytoplasm</keyword>
<proteinExistence type="inferred from homology"/>
<gene>
    <name evidence="8" type="ORF">CU098_002591</name>
</gene>
<keyword evidence="4" id="KW-0597">Phosphoprotein</keyword>
<comment type="similarity">
    <text evidence="2">Belongs to the epsin family.</text>
</comment>
<feature type="compositionally biased region" description="Basic and acidic residues" evidence="6">
    <location>
        <begin position="122"/>
        <end position="163"/>
    </location>
</feature>
<feature type="compositionally biased region" description="Low complexity" evidence="6">
    <location>
        <begin position="362"/>
        <end position="411"/>
    </location>
</feature>
<dbReference type="InterPro" id="IPR008942">
    <property type="entry name" value="ENTH_VHS"/>
</dbReference>
<comment type="subcellular location">
    <subcellularLocation>
        <location evidence="1">Cytoplasm</location>
    </subcellularLocation>
</comment>
<comment type="caution">
    <text evidence="8">The sequence shown here is derived from an EMBL/GenBank/DDBJ whole genome shotgun (WGS) entry which is preliminary data.</text>
</comment>